<evidence type="ECO:0000256" key="1">
    <source>
        <dbReference type="SAM" id="MobiDB-lite"/>
    </source>
</evidence>
<dbReference type="VEuPathDB" id="FungiDB:RhiirFUN_006403"/>
<feature type="region of interest" description="Disordered" evidence="1">
    <location>
        <begin position="1"/>
        <end position="25"/>
    </location>
</feature>
<organism evidence="2 3">
    <name type="scientific">Rhizophagus irregularis (strain DAOM 181602 / DAOM 197198 / MUCL 43194)</name>
    <name type="common">Arbuscular mycorrhizal fungus</name>
    <name type="synonym">Glomus intraradices</name>
    <dbReference type="NCBI Taxonomy" id="747089"/>
    <lineage>
        <taxon>Eukaryota</taxon>
        <taxon>Fungi</taxon>
        <taxon>Fungi incertae sedis</taxon>
        <taxon>Mucoromycota</taxon>
        <taxon>Glomeromycotina</taxon>
        <taxon>Glomeromycetes</taxon>
        <taxon>Glomerales</taxon>
        <taxon>Glomeraceae</taxon>
        <taxon>Rhizophagus</taxon>
    </lineage>
</organism>
<evidence type="ECO:0000313" key="2">
    <source>
        <dbReference type="EMBL" id="POG58085.1"/>
    </source>
</evidence>
<sequence length="210" mass="24414">MNIPPPNETESPNNAPLLNDDETDSKTAKKTSWVWTYWDEETQEIKGVSRQVIICKVIDASNQTPCRKIYIKSSGSTGNAINHLRNKHDITKDGKNNKPKDPDNQVTKSHKHYSAKNQEESRQYLVDWINPEKTSEYLLHVISDSPTRWNSSYLAWQRLLKLKNHIIMLINTLATKNDLDSKKDYKRKLIDKPYANELRMVKPVQKKIKN</sequence>
<name>A0A2P4NY71_RHIID</name>
<accession>A0A2P4NY71</accession>
<dbReference type="EMBL" id="AUPC02000573">
    <property type="protein sequence ID" value="POG58085.1"/>
    <property type="molecule type" value="Genomic_DNA"/>
</dbReference>
<comment type="caution">
    <text evidence="2">The sequence shown here is derived from an EMBL/GenBank/DDBJ whole genome shotgun (WGS) entry which is preliminary data.</text>
</comment>
<dbReference type="Proteomes" id="UP000018888">
    <property type="component" value="Unassembled WGS sequence"/>
</dbReference>
<gene>
    <name evidence="2" type="ORF">GLOIN_2v1822610</name>
</gene>
<evidence type="ECO:0008006" key="4">
    <source>
        <dbReference type="Google" id="ProtNLM"/>
    </source>
</evidence>
<proteinExistence type="predicted"/>
<evidence type="ECO:0000313" key="3">
    <source>
        <dbReference type="Proteomes" id="UP000018888"/>
    </source>
</evidence>
<feature type="region of interest" description="Disordered" evidence="1">
    <location>
        <begin position="88"/>
        <end position="115"/>
    </location>
</feature>
<reference evidence="2 3" key="2">
    <citation type="journal article" date="2018" name="New Phytol.">
        <title>High intraspecific genome diversity in the model arbuscular mycorrhizal symbiont Rhizophagus irregularis.</title>
        <authorList>
            <person name="Chen E.C.H."/>
            <person name="Morin E."/>
            <person name="Beaudet D."/>
            <person name="Noel J."/>
            <person name="Yildirir G."/>
            <person name="Ndikumana S."/>
            <person name="Charron P."/>
            <person name="St-Onge C."/>
            <person name="Giorgi J."/>
            <person name="Kruger M."/>
            <person name="Marton T."/>
            <person name="Ropars J."/>
            <person name="Grigoriev I.V."/>
            <person name="Hainaut M."/>
            <person name="Henrissat B."/>
            <person name="Roux C."/>
            <person name="Martin F."/>
            <person name="Corradi N."/>
        </authorList>
    </citation>
    <scope>NUCLEOTIDE SEQUENCE [LARGE SCALE GENOMIC DNA]</scope>
    <source>
        <strain evidence="2 3">DAOM 197198</strain>
    </source>
</reference>
<dbReference type="AlphaFoldDB" id="A0A2P4NY71"/>
<protein>
    <recommendedName>
        <fullName evidence="4">BED-type domain-containing protein</fullName>
    </recommendedName>
</protein>
<dbReference type="SMART" id="SM00614">
    <property type="entry name" value="ZnF_BED"/>
    <property type="match status" value="1"/>
</dbReference>
<keyword evidence="3" id="KW-1185">Reference proteome</keyword>
<feature type="compositionally biased region" description="Basic and acidic residues" evidence="1">
    <location>
        <begin position="88"/>
        <end position="103"/>
    </location>
</feature>
<reference evidence="2 3" key="1">
    <citation type="journal article" date="2013" name="Proc. Natl. Acad. Sci. U.S.A.">
        <title>Genome of an arbuscular mycorrhizal fungus provides insight into the oldest plant symbiosis.</title>
        <authorList>
            <person name="Tisserant E."/>
            <person name="Malbreil M."/>
            <person name="Kuo A."/>
            <person name="Kohler A."/>
            <person name="Symeonidi A."/>
            <person name="Balestrini R."/>
            <person name="Charron P."/>
            <person name="Duensing N."/>
            <person name="Frei Dit Frey N."/>
            <person name="Gianinazzi-Pearson V."/>
            <person name="Gilbert L.B."/>
            <person name="Handa Y."/>
            <person name="Herr J.R."/>
            <person name="Hijri M."/>
            <person name="Koul R."/>
            <person name="Kawaguchi M."/>
            <person name="Krajinski F."/>
            <person name="Lammers P.J."/>
            <person name="Masclaux F.G."/>
            <person name="Murat C."/>
            <person name="Morin E."/>
            <person name="Ndikumana S."/>
            <person name="Pagni M."/>
            <person name="Petitpierre D."/>
            <person name="Requena N."/>
            <person name="Rosikiewicz P."/>
            <person name="Riley R."/>
            <person name="Saito K."/>
            <person name="San Clemente H."/>
            <person name="Shapiro H."/>
            <person name="van Tuinen D."/>
            <person name="Becard G."/>
            <person name="Bonfante P."/>
            <person name="Paszkowski U."/>
            <person name="Shachar-Hill Y.Y."/>
            <person name="Tuskan G.A."/>
            <person name="Young P.W."/>
            <person name="Sanders I.R."/>
            <person name="Henrissat B."/>
            <person name="Rensing S.A."/>
            <person name="Grigoriev I.V."/>
            <person name="Corradi N."/>
            <person name="Roux C."/>
            <person name="Martin F."/>
        </authorList>
    </citation>
    <scope>NUCLEOTIDE SEQUENCE [LARGE SCALE GENOMIC DNA]</scope>
    <source>
        <strain evidence="2 3">DAOM 197198</strain>
    </source>
</reference>